<comment type="similarity">
    <text evidence="2">Belongs to the nucleoside triphosphate pyrophosphohydrolase family.</text>
</comment>
<dbReference type="SUPFAM" id="SSF101386">
    <property type="entry name" value="all-alpha NTP pyrophosphatases"/>
    <property type="match status" value="2"/>
</dbReference>
<evidence type="ECO:0000256" key="4">
    <source>
        <dbReference type="ARBA" id="ARBA00074799"/>
    </source>
</evidence>
<evidence type="ECO:0000313" key="7">
    <source>
        <dbReference type="Proteomes" id="UP000321899"/>
    </source>
</evidence>
<dbReference type="Gene3D" id="1.10.287.1080">
    <property type="entry name" value="MazG-like"/>
    <property type="match status" value="2"/>
</dbReference>
<dbReference type="GO" id="GO:0046052">
    <property type="term" value="P:UTP catabolic process"/>
    <property type="evidence" value="ECO:0007669"/>
    <property type="project" value="TreeGrafter"/>
</dbReference>
<evidence type="ECO:0000313" key="6">
    <source>
        <dbReference type="EMBL" id="TYT76185.1"/>
    </source>
</evidence>
<dbReference type="PANTHER" id="PTHR30522">
    <property type="entry name" value="NUCLEOSIDE TRIPHOSPHATE PYROPHOSPHOHYDROLASE"/>
    <property type="match status" value="1"/>
</dbReference>
<proteinExistence type="inferred from homology"/>
<reference evidence="6 7" key="1">
    <citation type="submission" date="2019-06" db="EMBL/GenBank/DDBJ databases">
        <title>Desulfobotulus mexicanus sp. nov., a novel sulfate-reducing bacterium isolated from the sediment of an alkaline crater lake in Mexico.</title>
        <authorList>
            <person name="Hirschler-Rea A."/>
        </authorList>
    </citation>
    <scope>NUCLEOTIDE SEQUENCE [LARGE SCALE GENOMIC DNA]</scope>
    <source>
        <strain evidence="6 7">PAR22N</strain>
    </source>
</reference>
<dbReference type="GO" id="GO:0006203">
    <property type="term" value="P:dGTP catabolic process"/>
    <property type="evidence" value="ECO:0007669"/>
    <property type="project" value="TreeGrafter"/>
</dbReference>
<dbReference type="Pfam" id="PF03819">
    <property type="entry name" value="MazG"/>
    <property type="match status" value="2"/>
</dbReference>
<dbReference type="NCBIfam" id="TIGR00444">
    <property type="entry name" value="mazG"/>
    <property type="match status" value="1"/>
</dbReference>
<dbReference type="Proteomes" id="UP000321899">
    <property type="component" value="Unassembled WGS sequence"/>
</dbReference>
<comment type="caution">
    <text evidence="6">The sequence shown here is derived from an EMBL/GenBank/DDBJ whole genome shotgun (WGS) entry which is preliminary data.</text>
</comment>
<evidence type="ECO:0000256" key="1">
    <source>
        <dbReference type="ARBA" id="ARBA00052141"/>
    </source>
</evidence>
<sequence>MKKNEFEMNPDFYSTAPLWKILERLRGEGGCPWDRKQTPETMVKYFLDEGYELADAIGEGRADAVCEELGDVLFQLLFIVFLYQEKGLFSFSDVIRRIEDKLIRRHPHVFGSEQLDTVSEVARRWEEIKTEEKAGNEKKSLLSGIPRSQPALSLAMEVSRKVAACGFDWEKESAVWDKVKEEMAEFQDAVDKNSEQEAAMEFGDLLFSLVNVARFRNIEPEEALREMVAKFTCRFQHMEAALAETGKEPASVGQEALEHLWQDAKKSEIKKESHDCDHRL</sequence>
<dbReference type="NCBIfam" id="NF007113">
    <property type="entry name" value="PRK09562.1"/>
    <property type="match status" value="1"/>
</dbReference>
<dbReference type="EMBL" id="VDMB01000001">
    <property type="protein sequence ID" value="TYT76185.1"/>
    <property type="molecule type" value="Genomic_DNA"/>
</dbReference>
<name>A0A5Q4VEW3_9BACT</name>
<dbReference type="InterPro" id="IPR048011">
    <property type="entry name" value="NTP-PPase_MazG-like_C"/>
</dbReference>
<dbReference type="GO" id="GO:0046076">
    <property type="term" value="P:dTTP catabolic process"/>
    <property type="evidence" value="ECO:0007669"/>
    <property type="project" value="TreeGrafter"/>
</dbReference>
<dbReference type="InterPro" id="IPR048015">
    <property type="entry name" value="NTP-PPase_MazG-like_N"/>
</dbReference>
<evidence type="ECO:0000259" key="5">
    <source>
        <dbReference type="Pfam" id="PF03819"/>
    </source>
</evidence>
<dbReference type="PANTHER" id="PTHR30522:SF0">
    <property type="entry name" value="NUCLEOSIDE TRIPHOSPHATE PYROPHOSPHOHYDROLASE"/>
    <property type="match status" value="1"/>
</dbReference>
<dbReference type="InterPro" id="IPR011551">
    <property type="entry name" value="NTP_PyrPHydrolase_MazG"/>
</dbReference>
<protein>
    <recommendedName>
        <fullName evidence="4">Nucleoside triphosphate pyrophosphohydrolase</fullName>
        <ecNumber evidence="3">3.6.1.8</ecNumber>
    </recommendedName>
</protein>
<feature type="domain" description="NTP pyrophosphohydrolase MazG-like" evidence="5">
    <location>
        <begin position="37"/>
        <end position="110"/>
    </location>
</feature>
<comment type="catalytic activity">
    <reaction evidence="1">
        <text>ATP + H2O = AMP + diphosphate + H(+)</text>
        <dbReference type="Rhea" id="RHEA:14245"/>
        <dbReference type="ChEBI" id="CHEBI:15377"/>
        <dbReference type="ChEBI" id="CHEBI:15378"/>
        <dbReference type="ChEBI" id="CHEBI:30616"/>
        <dbReference type="ChEBI" id="CHEBI:33019"/>
        <dbReference type="ChEBI" id="CHEBI:456215"/>
        <dbReference type="EC" id="3.6.1.8"/>
    </reaction>
</comment>
<dbReference type="GO" id="GO:0046081">
    <property type="term" value="P:dUTP catabolic process"/>
    <property type="evidence" value="ECO:0007669"/>
    <property type="project" value="TreeGrafter"/>
</dbReference>
<evidence type="ECO:0000256" key="3">
    <source>
        <dbReference type="ARBA" id="ARBA00066372"/>
    </source>
</evidence>
<feature type="domain" description="NTP pyrophosphohydrolase MazG-like" evidence="5">
    <location>
        <begin position="177"/>
        <end position="237"/>
    </location>
</feature>
<dbReference type="EC" id="3.6.1.8" evidence="3"/>
<dbReference type="CDD" id="cd11528">
    <property type="entry name" value="NTP-PPase_MazG_Nterm"/>
    <property type="match status" value="1"/>
</dbReference>
<dbReference type="FunFam" id="1.10.287.1080:FF:000003">
    <property type="entry name" value="Nucleoside triphosphate pyrophosphohydrolase"/>
    <property type="match status" value="1"/>
</dbReference>
<evidence type="ECO:0000256" key="2">
    <source>
        <dbReference type="ARBA" id="ARBA00061115"/>
    </source>
</evidence>
<dbReference type="CDD" id="cd11529">
    <property type="entry name" value="NTP-PPase_MazG_Cterm"/>
    <property type="match status" value="1"/>
</dbReference>
<dbReference type="FunFam" id="1.10.287.1080:FF:000001">
    <property type="entry name" value="Nucleoside triphosphate pyrophosphohydrolase"/>
    <property type="match status" value="1"/>
</dbReference>
<dbReference type="GO" id="GO:0047693">
    <property type="term" value="F:ATP diphosphatase activity"/>
    <property type="evidence" value="ECO:0007669"/>
    <property type="project" value="UniProtKB-EC"/>
</dbReference>
<dbReference type="GO" id="GO:0046061">
    <property type="term" value="P:dATP catabolic process"/>
    <property type="evidence" value="ECO:0007669"/>
    <property type="project" value="TreeGrafter"/>
</dbReference>
<dbReference type="GO" id="GO:0006950">
    <property type="term" value="P:response to stress"/>
    <property type="evidence" value="ECO:0007669"/>
    <property type="project" value="UniProtKB-ARBA"/>
</dbReference>
<keyword evidence="6" id="KW-0378">Hydrolase</keyword>
<dbReference type="InterPro" id="IPR004518">
    <property type="entry name" value="MazG-like_dom"/>
</dbReference>
<dbReference type="AlphaFoldDB" id="A0A5Q4VEW3"/>
<accession>A0A5Q4VEW3</accession>
<organism evidence="6 7">
    <name type="scientific">Desulfobotulus mexicanus</name>
    <dbReference type="NCBI Taxonomy" id="2586642"/>
    <lineage>
        <taxon>Bacteria</taxon>
        <taxon>Pseudomonadati</taxon>
        <taxon>Thermodesulfobacteriota</taxon>
        <taxon>Desulfobacteria</taxon>
        <taxon>Desulfobacterales</taxon>
        <taxon>Desulfobacteraceae</taxon>
        <taxon>Desulfobotulus</taxon>
    </lineage>
</organism>
<gene>
    <name evidence="6" type="primary">mazG</name>
    <name evidence="6" type="ORF">FIM25_01125</name>
</gene>
<dbReference type="OrthoDB" id="9808939at2"/>
<keyword evidence="7" id="KW-1185">Reference proteome</keyword>
<dbReference type="GO" id="GO:0046047">
    <property type="term" value="P:TTP catabolic process"/>
    <property type="evidence" value="ECO:0007669"/>
    <property type="project" value="TreeGrafter"/>
</dbReference>
<dbReference type="RefSeq" id="WP_139445300.1">
    <property type="nucleotide sequence ID" value="NZ_VDMB01000001.1"/>
</dbReference>